<organism evidence="2 3">
    <name type="scientific">Polarella glacialis</name>
    <name type="common">Dinoflagellate</name>
    <dbReference type="NCBI Taxonomy" id="89957"/>
    <lineage>
        <taxon>Eukaryota</taxon>
        <taxon>Sar</taxon>
        <taxon>Alveolata</taxon>
        <taxon>Dinophyceae</taxon>
        <taxon>Suessiales</taxon>
        <taxon>Suessiaceae</taxon>
        <taxon>Polarella</taxon>
    </lineage>
</organism>
<feature type="region of interest" description="Disordered" evidence="1">
    <location>
        <begin position="1"/>
        <end position="24"/>
    </location>
</feature>
<evidence type="ECO:0000313" key="2">
    <source>
        <dbReference type="EMBL" id="CAE8649939.1"/>
    </source>
</evidence>
<feature type="region of interest" description="Disordered" evidence="1">
    <location>
        <begin position="261"/>
        <end position="281"/>
    </location>
</feature>
<comment type="caution">
    <text evidence="2">The sequence shown here is derived from an EMBL/GenBank/DDBJ whole genome shotgun (WGS) entry which is preliminary data.</text>
</comment>
<sequence>AAEGLEDGREGAAEIKPREDETPKLLLPTGSGFCVLCMADMDRSMAPPEDSVEVAGEDGGDGGEAGMSQLVGEERSWLVFFDQVNLIKRLFPPLAERASKAGKAANVAQMFHALSKEELAKLQPQEDLSTMEKAVALSKKLPPPDPNAIRAAKLAAEAARLALASTRKGRRLQMEAPDIMIAKLTADNLRKYDAAQKVQAQMDGTATKKAGPGVSSSIGSAAFGKSSDNTAARLAKLQGILPHAVPKNWQVAIKKDLKEEVAGKETRQNRMRKRMEQLRRE</sequence>
<proteinExistence type="predicted"/>
<evidence type="ECO:0000256" key="1">
    <source>
        <dbReference type="SAM" id="MobiDB-lite"/>
    </source>
</evidence>
<evidence type="ECO:0000313" key="3">
    <source>
        <dbReference type="Proteomes" id="UP000626109"/>
    </source>
</evidence>
<name>A0A813IBJ3_POLGL</name>
<feature type="compositionally biased region" description="Basic and acidic residues" evidence="1">
    <location>
        <begin position="1"/>
        <end position="23"/>
    </location>
</feature>
<dbReference type="AlphaFoldDB" id="A0A813IBJ3"/>
<reference evidence="2" key="1">
    <citation type="submission" date="2021-02" db="EMBL/GenBank/DDBJ databases">
        <authorList>
            <person name="Dougan E. K."/>
            <person name="Rhodes N."/>
            <person name="Thang M."/>
            <person name="Chan C."/>
        </authorList>
    </citation>
    <scope>NUCLEOTIDE SEQUENCE</scope>
</reference>
<gene>
    <name evidence="2" type="ORF">PGLA2088_LOCUS7870</name>
</gene>
<feature type="non-terminal residue" evidence="2">
    <location>
        <position position="281"/>
    </location>
</feature>
<protein>
    <submittedName>
        <fullName evidence="2">Uncharacterized protein</fullName>
    </submittedName>
</protein>
<dbReference type="Proteomes" id="UP000626109">
    <property type="component" value="Unassembled WGS sequence"/>
</dbReference>
<accession>A0A813IBJ3</accession>
<feature type="non-terminal residue" evidence="2">
    <location>
        <position position="1"/>
    </location>
</feature>
<dbReference type="EMBL" id="CAJNNW010008339">
    <property type="protein sequence ID" value="CAE8649939.1"/>
    <property type="molecule type" value="Genomic_DNA"/>
</dbReference>